<dbReference type="SUPFAM" id="SSF69318">
    <property type="entry name" value="Integrin alpha N-terminal domain"/>
    <property type="match status" value="1"/>
</dbReference>
<feature type="domain" description="Rhamnogalacturonan lyase family 11 C-terminal" evidence="3">
    <location>
        <begin position="649"/>
        <end position="1045"/>
    </location>
</feature>
<organism evidence="4 5">
    <name type="scientific">Solibaculum intestinale</name>
    <dbReference type="NCBI Taxonomy" id="3133165"/>
    <lineage>
        <taxon>Bacteria</taxon>
        <taxon>Bacillati</taxon>
        <taxon>Bacillota</taxon>
        <taxon>Clostridia</taxon>
        <taxon>Eubacteriales</taxon>
        <taxon>Oscillospiraceae</taxon>
        <taxon>Solibaculum</taxon>
    </lineage>
</organism>
<dbReference type="Pfam" id="PF18370">
    <property type="entry name" value="RGI_lyase"/>
    <property type="match status" value="1"/>
</dbReference>
<keyword evidence="5" id="KW-1185">Reference proteome</keyword>
<dbReference type="InterPro" id="IPR008979">
    <property type="entry name" value="Galactose-bd-like_sf"/>
</dbReference>
<dbReference type="InterPro" id="IPR013783">
    <property type="entry name" value="Ig-like_fold"/>
</dbReference>
<sequence>MKAKKLLAVLLSLAMIATMFPVVVFGAGGTDDLLPSYRYDFNVQSSPTMAGWTSVSIDAQKNPTEAGSTMYSAEKGYGLISPIKSMIGRDRKSASNTFYANDMERDWIGSKDWKFQADVKPGTYNIIVYCTDMLKGTANNLDININGTDYASMSAVKVDDNERMVYALIENVTVTEDNPSFLFHFTSSNSGYVNGIEIFDPKEDRTPYVVKVNNPSNAVIYKGESLPTPPSTVKVELSDGTEVDATVGEWTLDKEFDPNNYTTYTFTGTIPAAEGVFTNESNLKATFKVTYLEKPYISTVMDTTPIVLTSSNAVLPAFPTEVEVQLNNGTIATVQVGEWTSENPFNPDVFGTYTYTADLVVTDAFNNTNNLKATQKINYLKETPAYNSKDRSMEWLDRGVIAMKSTDGIFISWRLLASEYGTDIAFNIYRNGTKINAEPITDKTNYVDADGKEGDLYRVETIFEGKSTLSKEVSALEDNYLELPIQNPGNHPVVTGAGSGATYTANDCSAADVDGDGEYEIVVKWYPTNQFDSASGKLSSPTIFDCYKLDGTALWRINLGYNISSGAHFSQFMFYDFDQDGKAEFVVKTADGTKVYAPDENGKLPTYEEEEAGKGLIGVVGDPTKNGTYIAYDDNPAMQEAIANGTISRGKTGHAWGGPEYLTAFDGMTGAIIDTTDYYPAVQGEVTGNQNWWGDATFNRADRFCGAVGYIPNPNNEEQAIPAAIMQRGYYKRTAIAAYVLIDGKLQQAWKISTEDDPFVYGRGVHTSAAADVDGDGFDEYITGAMAIDQDGTLLWALDPDKASADLHGDALHIAAMLPQTTNLQVMQPYEAKNSTYDFTVTDGVSGSIVFGERKSGSYDTGRGCAANITPNPGYEVWAHRPNSENPDQKRSGSIFSADGKVLVEEKPMNFLCNWSAYWDGDLLAELPDGQDPTSANGDTAQTVYKYNWETNSMDVVEVFEGTFTNNSTKNTPNLSADLLGDWREEIVARTEDSSALRIYSTTIPTDYMIYTLMHDPVYRLAVARQNTAYNQPPHLGYYLGEDNKDQVLAMELPTYAMHYTNAPIEVVASADKEAYTPNETITVNVTTDKNVKKAYLVSETGLGLASTRTFVENEDGSITWTLTFSLATKGTRTLSVYTDGVDTGVDVSFYIGDASVTPGDDEVKLIDATMDKTGKVNEPITATIKTSTNVAKVRLFNENGMGLAPTTCTYVDEGDVRTWTYTLSVGTPGTRNFTVKVAGSDLTWAEDTLDLQVRVTR</sequence>
<protein>
    <submittedName>
        <fullName evidence="4">Ig-like domain-containing protein</fullName>
    </submittedName>
</protein>
<accession>A0ABV1DZC4</accession>
<evidence type="ECO:0000313" key="5">
    <source>
        <dbReference type="Proteomes" id="UP001489509"/>
    </source>
</evidence>
<evidence type="ECO:0000259" key="1">
    <source>
        <dbReference type="Pfam" id="PF07532"/>
    </source>
</evidence>
<dbReference type="PANTHER" id="PTHR43118:SF1">
    <property type="entry name" value="RHAMNOGALACTURONAN LYASE (EUROFUNG)"/>
    <property type="match status" value="1"/>
</dbReference>
<dbReference type="InterPro" id="IPR028994">
    <property type="entry name" value="Integrin_alpha_N"/>
</dbReference>
<proteinExistence type="predicted"/>
<dbReference type="Pfam" id="PF07532">
    <property type="entry name" value="Big_4"/>
    <property type="match status" value="1"/>
</dbReference>
<feature type="domain" description="Bacterial Ig-like" evidence="1">
    <location>
        <begin position="214"/>
        <end position="270"/>
    </location>
</feature>
<dbReference type="Pfam" id="PF21348">
    <property type="entry name" value="RGL11_C"/>
    <property type="match status" value="2"/>
</dbReference>
<dbReference type="PANTHER" id="PTHR43118">
    <property type="entry name" value="RHAMNOGALACTURONAN LYASE (EUROFUNG)"/>
    <property type="match status" value="1"/>
</dbReference>
<comment type="caution">
    <text evidence="4">The sequence shown here is derived from an EMBL/GenBank/DDBJ whole genome shotgun (WGS) entry which is preliminary data.</text>
</comment>
<dbReference type="SUPFAM" id="SSF49785">
    <property type="entry name" value="Galactose-binding domain-like"/>
    <property type="match status" value="1"/>
</dbReference>
<feature type="domain" description="Rhamnogalacturonan I lyase beta-sheet" evidence="2">
    <location>
        <begin position="391"/>
        <end position="469"/>
    </location>
</feature>
<name>A0ABV1DZC4_9FIRM</name>
<dbReference type="CDD" id="cd10318">
    <property type="entry name" value="RGL11"/>
    <property type="match status" value="1"/>
</dbReference>
<dbReference type="Gene3D" id="2.60.40.10">
    <property type="entry name" value="Immunoglobulins"/>
    <property type="match status" value="1"/>
</dbReference>
<feature type="domain" description="Rhamnogalacturonan lyase family 11 C-terminal" evidence="3">
    <location>
        <begin position="480"/>
        <end position="594"/>
    </location>
</feature>
<dbReference type="InterPro" id="IPR011081">
    <property type="entry name" value="Big_4"/>
</dbReference>
<dbReference type="InterPro" id="IPR049366">
    <property type="entry name" value="RGL11_C"/>
</dbReference>
<dbReference type="InterPro" id="IPR034641">
    <property type="entry name" value="RGL11"/>
</dbReference>
<dbReference type="EMBL" id="JBBMFD010000007">
    <property type="protein sequence ID" value="MEQ2440408.1"/>
    <property type="molecule type" value="Genomic_DNA"/>
</dbReference>
<evidence type="ECO:0000313" key="4">
    <source>
        <dbReference type="EMBL" id="MEQ2440408.1"/>
    </source>
</evidence>
<reference evidence="4 5" key="1">
    <citation type="submission" date="2024-03" db="EMBL/GenBank/DDBJ databases">
        <title>Human intestinal bacterial collection.</title>
        <authorList>
            <person name="Pauvert C."/>
            <person name="Hitch T.C.A."/>
            <person name="Clavel T."/>
        </authorList>
    </citation>
    <scope>NUCLEOTIDE SEQUENCE [LARGE SCALE GENOMIC DNA]</scope>
    <source>
        <strain evidence="4 5">CLA-JM-H44</strain>
    </source>
</reference>
<gene>
    <name evidence="4" type="ORF">WMO26_06160</name>
</gene>
<dbReference type="InterPro" id="IPR041624">
    <property type="entry name" value="RGI_lyase"/>
</dbReference>
<dbReference type="RefSeq" id="WP_349218952.1">
    <property type="nucleotide sequence ID" value="NZ_JBBMFD010000007.1"/>
</dbReference>
<dbReference type="Proteomes" id="UP001489509">
    <property type="component" value="Unassembled WGS sequence"/>
</dbReference>
<evidence type="ECO:0000259" key="3">
    <source>
        <dbReference type="Pfam" id="PF21348"/>
    </source>
</evidence>
<evidence type="ECO:0000259" key="2">
    <source>
        <dbReference type="Pfam" id="PF18370"/>
    </source>
</evidence>